<organism evidence="2 3">
    <name type="scientific">Piloderma croceum (strain F 1598)</name>
    <dbReference type="NCBI Taxonomy" id="765440"/>
    <lineage>
        <taxon>Eukaryota</taxon>
        <taxon>Fungi</taxon>
        <taxon>Dikarya</taxon>
        <taxon>Basidiomycota</taxon>
        <taxon>Agaricomycotina</taxon>
        <taxon>Agaricomycetes</taxon>
        <taxon>Agaricomycetidae</taxon>
        <taxon>Atheliales</taxon>
        <taxon>Atheliaceae</taxon>
        <taxon>Piloderma</taxon>
    </lineage>
</organism>
<feature type="region of interest" description="Disordered" evidence="1">
    <location>
        <begin position="154"/>
        <end position="180"/>
    </location>
</feature>
<feature type="compositionally biased region" description="Polar residues" evidence="1">
    <location>
        <begin position="59"/>
        <end position="77"/>
    </location>
</feature>
<evidence type="ECO:0000256" key="1">
    <source>
        <dbReference type="SAM" id="MobiDB-lite"/>
    </source>
</evidence>
<feature type="compositionally biased region" description="Polar residues" evidence="1">
    <location>
        <begin position="160"/>
        <end position="172"/>
    </location>
</feature>
<accession>A0A0C3FXL7</accession>
<feature type="region of interest" description="Disordered" evidence="1">
    <location>
        <begin position="54"/>
        <end position="77"/>
    </location>
</feature>
<dbReference type="AlphaFoldDB" id="A0A0C3FXL7"/>
<feature type="region of interest" description="Disordered" evidence="1">
    <location>
        <begin position="259"/>
        <end position="279"/>
    </location>
</feature>
<evidence type="ECO:0000313" key="3">
    <source>
        <dbReference type="Proteomes" id="UP000054166"/>
    </source>
</evidence>
<dbReference type="OrthoDB" id="2985467at2759"/>
<keyword evidence="3" id="KW-1185">Reference proteome</keyword>
<name>A0A0C3FXL7_PILCF</name>
<reference evidence="2 3" key="1">
    <citation type="submission" date="2014-04" db="EMBL/GenBank/DDBJ databases">
        <authorList>
            <consortium name="DOE Joint Genome Institute"/>
            <person name="Kuo A."/>
            <person name="Tarkka M."/>
            <person name="Buscot F."/>
            <person name="Kohler A."/>
            <person name="Nagy L.G."/>
            <person name="Floudas D."/>
            <person name="Copeland A."/>
            <person name="Barry K.W."/>
            <person name="Cichocki N."/>
            <person name="Veneault-Fourrey C."/>
            <person name="LaButti K."/>
            <person name="Lindquist E.A."/>
            <person name="Lipzen A."/>
            <person name="Lundell T."/>
            <person name="Morin E."/>
            <person name="Murat C."/>
            <person name="Sun H."/>
            <person name="Tunlid A."/>
            <person name="Henrissat B."/>
            <person name="Grigoriev I.V."/>
            <person name="Hibbett D.S."/>
            <person name="Martin F."/>
            <person name="Nordberg H.P."/>
            <person name="Cantor M.N."/>
            <person name="Hua S.X."/>
        </authorList>
    </citation>
    <scope>NUCLEOTIDE SEQUENCE [LARGE SCALE GENOMIC DNA]</scope>
    <source>
        <strain evidence="2 3">F 1598</strain>
    </source>
</reference>
<dbReference type="STRING" id="765440.A0A0C3FXL7"/>
<sequence length="313" mass="34069">MRLQTAETIPFFHQTLYEDTPQPILPENKVKRPGMPLKLPAMTISNLRNSSADLRVHSPHTSPSPNADQAVSPSNPELTTAAATMRWAAARVNLAPLALPSPEHELTDPMRGVTASLPGFHNDPSTEPMTPGGSRKMRLPSFWEGTQDVEDFRPGRLSTIEGSPSGSAQDTPPSIDPEAQRSVLPFPASAPLVHSTEESVGDYFAGLDTSPAETHLPPQDTPLIIRRPTSPLVEGTASVPVLPRRACLIRQASSPLPESTRLERYSPGRVASDNKVPARMSRAAKEEQIFAELGYLAPPNPPDEWERRRALSK</sequence>
<dbReference type="InParanoid" id="A0A0C3FXL7"/>
<dbReference type="Proteomes" id="UP000054166">
    <property type="component" value="Unassembled WGS sequence"/>
</dbReference>
<dbReference type="HOGENOM" id="CLU_888809_0_0_1"/>
<evidence type="ECO:0000313" key="2">
    <source>
        <dbReference type="EMBL" id="KIM84289.1"/>
    </source>
</evidence>
<gene>
    <name evidence="2" type="ORF">PILCRDRAFT_406799</name>
</gene>
<dbReference type="EMBL" id="KN832988">
    <property type="protein sequence ID" value="KIM84289.1"/>
    <property type="molecule type" value="Genomic_DNA"/>
</dbReference>
<protein>
    <submittedName>
        <fullName evidence="2">Uncharacterized protein</fullName>
    </submittedName>
</protein>
<reference evidence="3" key="2">
    <citation type="submission" date="2015-01" db="EMBL/GenBank/DDBJ databases">
        <title>Evolutionary Origins and Diversification of the Mycorrhizal Mutualists.</title>
        <authorList>
            <consortium name="DOE Joint Genome Institute"/>
            <consortium name="Mycorrhizal Genomics Consortium"/>
            <person name="Kohler A."/>
            <person name="Kuo A."/>
            <person name="Nagy L.G."/>
            <person name="Floudas D."/>
            <person name="Copeland A."/>
            <person name="Barry K.W."/>
            <person name="Cichocki N."/>
            <person name="Veneault-Fourrey C."/>
            <person name="LaButti K."/>
            <person name="Lindquist E.A."/>
            <person name="Lipzen A."/>
            <person name="Lundell T."/>
            <person name="Morin E."/>
            <person name="Murat C."/>
            <person name="Riley R."/>
            <person name="Ohm R."/>
            <person name="Sun H."/>
            <person name="Tunlid A."/>
            <person name="Henrissat B."/>
            <person name="Grigoriev I.V."/>
            <person name="Hibbett D.S."/>
            <person name="Martin F."/>
        </authorList>
    </citation>
    <scope>NUCLEOTIDE SEQUENCE [LARGE SCALE GENOMIC DNA]</scope>
    <source>
        <strain evidence="3">F 1598</strain>
    </source>
</reference>
<proteinExistence type="predicted"/>